<dbReference type="EMBL" id="BK059103">
    <property type="protein sequence ID" value="DAE30332.1"/>
    <property type="molecule type" value="Genomic_DNA"/>
</dbReference>
<evidence type="ECO:0000313" key="1">
    <source>
        <dbReference type="EMBL" id="DAE30332.1"/>
    </source>
</evidence>
<sequence length="50" mass="5739">MTTTSTSKIKWLNGVKSRTLFPTAWQAAWREGPKNQQSLRNMMLISANTR</sequence>
<accession>A0A8S5RH98</accession>
<protein>
    <submittedName>
        <fullName evidence="1">Uncharacterized protein</fullName>
    </submittedName>
</protein>
<proteinExistence type="predicted"/>
<name>A0A8S5RH98_9VIRU</name>
<organism evidence="1">
    <name type="scientific">virus sp. ct5rm7</name>
    <dbReference type="NCBI Taxonomy" id="2827298"/>
    <lineage>
        <taxon>Viruses</taxon>
    </lineage>
</organism>
<reference evidence="1" key="1">
    <citation type="journal article" date="2021" name="Proc. Natl. Acad. Sci. U.S.A.">
        <title>A Catalog of Tens of Thousands of Viruses from Human Metagenomes Reveals Hidden Associations with Chronic Diseases.</title>
        <authorList>
            <person name="Tisza M.J."/>
            <person name="Buck C.B."/>
        </authorList>
    </citation>
    <scope>NUCLEOTIDE SEQUENCE</scope>
    <source>
        <strain evidence="1">Ct5rm7</strain>
    </source>
</reference>